<gene>
    <name evidence="2" type="ORF">NCTC12126_01077</name>
</gene>
<dbReference type="PANTHER" id="PTHR32305:SF15">
    <property type="entry name" value="PROTEIN RHSA-RELATED"/>
    <property type="match status" value="1"/>
</dbReference>
<evidence type="ECO:0000313" key="2">
    <source>
        <dbReference type="EMBL" id="VFS15003.1"/>
    </source>
</evidence>
<evidence type="ECO:0000313" key="3">
    <source>
        <dbReference type="Proteomes" id="UP000351155"/>
    </source>
</evidence>
<accession>A0A484WWV2</accession>
<dbReference type="InterPro" id="IPR041508">
    <property type="entry name" value="TcC-like_repeat"/>
</dbReference>
<name>A0A484WWV2_9ENTR</name>
<dbReference type="Pfam" id="PF18807">
    <property type="entry name" value="TTc_toxin_rep"/>
    <property type="match status" value="1"/>
</dbReference>
<sequence>MLSTLTENPADVEALFTAGGQQAQLQPGQALVWTPRNELLQVTPVVRDGGEDDRESYRYDGGSLRILKVSLQSAGNSVQTQRVIYLPGLELRSMQSGNTETESLEVISVGEAGRAQVRVLHWANGKPDGIDNDQVRYSYDNLTGSSGLELDGNGKVISTEEYYPYGGRRSGRRAARWRRVTKPCVTRARSGMRQGCTATGTGTTSRGRAVAERGSGGSGGRPEPVPDVPE</sequence>
<proteinExistence type="predicted"/>
<dbReference type="AlphaFoldDB" id="A0A484WWV2"/>
<reference evidence="2 3" key="1">
    <citation type="submission" date="2019-03" db="EMBL/GenBank/DDBJ databases">
        <authorList>
            <consortium name="Pathogen Informatics"/>
        </authorList>
    </citation>
    <scope>NUCLEOTIDE SEQUENCE [LARGE SCALE GENOMIC DNA]</scope>
    <source>
        <strain evidence="2 3">NCTC12126</strain>
    </source>
</reference>
<feature type="compositionally biased region" description="Low complexity" evidence="1">
    <location>
        <begin position="193"/>
        <end position="208"/>
    </location>
</feature>
<evidence type="ECO:0000256" key="1">
    <source>
        <dbReference type="SAM" id="MobiDB-lite"/>
    </source>
</evidence>
<dbReference type="Gene3D" id="2.180.10.10">
    <property type="entry name" value="RHS repeat-associated core"/>
    <property type="match status" value="1"/>
</dbReference>
<dbReference type="PANTHER" id="PTHR32305">
    <property type="match status" value="1"/>
</dbReference>
<dbReference type="EMBL" id="CAADIW010000005">
    <property type="protein sequence ID" value="VFS15003.1"/>
    <property type="molecule type" value="Genomic_DNA"/>
</dbReference>
<organism evidence="2 3">
    <name type="scientific">Enterobacter cancerogenus</name>
    <dbReference type="NCBI Taxonomy" id="69218"/>
    <lineage>
        <taxon>Bacteria</taxon>
        <taxon>Pseudomonadati</taxon>
        <taxon>Pseudomonadota</taxon>
        <taxon>Gammaproteobacteria</taxon>
        <taxon>Enterobacterales</taxon>
        <taxon>Enterobacteriaceae</taxon>
        <taxon>Enterobacter</taxon>
        <taxon>Enterobacter cloacae complex</taxon>
    </lineage>
</organism>
<protein>
    <submittedName>
        <fullName evidence="2">Uncharacterized protein</fullName>
    </submittedName>
</protein>
<feature type="region of interest" description="Disordered" evidence="1">
    <location>
        <begin position="188"/>
        <end position="230"/>
    </location>
</feature>
<dbReference type="Proteomes" id="UP000351155">
    <property type="component" value="Unassembled WGS sequence"/>
</dbReference>
<dbReference type="InterPro" id="IPR050708">
    <property type="entry name" value="T6SS_VgrG/RHS"/>
</dbReference>